<dbReference type="Proteomes" id="UP000038040">
    <property type="component" value="Unplaced"/>
</dbReference>
<feature type="compositionally biased region" description="Basic residues" evidence="1">
    <location>
        <begin position="1"/>
        <end position="11"/>
    </location>
</feature>
<evidence type="ECO:0000313" key="2">
    <source>
        <dbReference type="EMBL" id="VDN51582.1"/>
    </source>
</evidence>
<organism evidence="3 5">
    <name type="scientific">Dracunculus medinensis</name>
    <name type="common">Guinea worm</name>
    <dbReference type="NCBI Taxonomy" id="318479"/>
    <lineage>
        <taxon>Eukaryota</taxon>
        <taxon>Metazoa</taxon>
        <taxon>Ecdysozoa</taxon>
        <taxon>Nematoda</taxon>
        <taxon>Chromadorea</taxon>
        <taxon>Rhabditida</taxon>
        <taxon>Spirurina</taxon>
        <taxon>Dracunculoidea</taxon>
        <taxon>Dracunculidae</taxon>
        <taxon>Dracunculus</taxon>
    </lineage>
</organism>
<keyword evidence="4" id="KW-1185">Reference proteome</keyword>
<sequence length="147" mass="16478">MTDKKGKKKKTVLSTTSPSHLAEKSKAPQDSVTTNWLPERISSKQFTYKGPLVIRAKQDSTVRHELESEDPSSLESGHVTFDDALNEAYEVGTGVEIRLNNENQDKERNKIVQKTEQKVNQRRKSISSKAILLDHYGSAGTFIHAVI</sequence>
<dbReference type="Proteomes" id="UP000274756">
    <property type="component" value="Unassembled WGS sequence"/>
</dbReference>
<accession>A0A0N4UHE9</accession>
<name>A0A0N4UHE9_DRAME</name>
<evidence type="ECO:0000256" key="1">
    <source>
        <dbReference type="SAM" id="MobiDB-lite"/>
    </source>
</evidence>
<dbReference type="OrthoDB" id="5842775at2759"/>
<evidence type="ECO:0000313" key="3">
    <source>
        <dbReference type="Proteomes" id="UP000038040"/>
    </source>
</evidence>
<reference evidence="2 4" key="2">
    <citation type="submission" date="2018-11" db="EMBL/GenBank/DDBJ databases">
        <authorList>
            <consortium name="Pathogen Informatics"/>
        </authorList>
    </citation>
    <scope>NUCLEOTIDE SEQUENCE [LARGE SCALE GENOMIC DNA]</scope>
</reference>
<protein>
    <submittedName>
        <fullName evidence="2 5">Uncharacterized protein</fullName>
    </submittedName>
</protein>
<evidence type="ECO:0000313" key="5">
    <source>
        <dbReference type="WBParaSite" id="DME_0000697601-mRNA-1"/>
    </source>
</evidence>
<feature type="region of interest" description="Disordered" evidence="1">
    <location>
        <begin position="1"/>
        <end position="36"/>
    </location>
</feature>
<gene>
    <name evidence="2" type="ORF">DME_LOCUS1555</name>
</gene>
<reference evidence="5" key="1">
    <citation type="submission" date="2017-02" db="UniProtKB">
        <authorList>
            <consortium name="WormBaseParasite"/>
        </authorList>
    </citation>
    <scope>IDENTIFICATION</scope>
</reference>
<dbReference type="EMBL" id="UYYG01000024">
    <property type="protein sequence ID" value="VDN51582.1"/>
    <property type="molecule type" value="Genomic_DNA"/>
</dbReference>
<evidence type="ECO:0000313" key="4">
    <source>
        <dbReference type="Proteomes" id="UP000274756"/>
    </source>
</evidence>
<dbReference type="AlphaFoldDB" id="A0A0N4UHE9"/>
<dbReference type="WBParaSite" id="DME_0000697601-mRNA-1">
    <property type="protein sequence ID" value="DME_0000697601-mRNA-1"/>
    <property type="gene ID" value="DME_0000697601"/>
</dbReference>
<proteinExistence type="predicted"/>